<dbReference type="Gene3D" id="3.30.43.10">
    <property type="entry name" value="Uridine Diphospho-n-acetylenolpyruvylglucosamine Reductase, domain 2"/>
    <property type="match status" value="1"/>
</dbReference>
<feature type="region of interest" description="Disordered" evidence="1">
    <location>
        <begin position="98"/>
        <end position="120"/>
    </location>
</feature>
<dbReference type="EMBL" id="JALJXV010000004">
    <property type="protein sequence ID" value="MCP1674873.1"/>
    <property type="molecule type" value="Genomic_DNA"/>
</dbReference>
<evidence type="ECO:0000256" key="1">
    <source>
        <dbReference type="SAM" id="MobiDB-lite"/>
    </source>
</evidence>
<gene>
    <name evidence="2" type="ORF">J2T57_002011</name>
</gene>
<proteinExistence type="predicted"/>
<evidence type="ECO:0000313" key="3">
    <source>
        <dbReference type="Proteomes" id="UP001205843"/>
    </source>
</evidence>
<keyword evidence="3" id="KW-1185">Reference proteome</keyword>
<dbReference type="AlphaFoldDB" id="A0AAE3G473"/>
<organism evidence="2 3">
    <name type="scientific">Natronocella acetinitrilica</name>
    <dbReference type="NCBI Taxonomy" id="414046"/>
    <lineage>
        <taxon>Bacteria</taxon>
        <taxon>Pseudomonadati</taxon>
        <taxon>Pseudomonadota</taxon>
        <taxon>Gammaproteobacteria</taxon>
        <taxon>Chromatiales</taxon>
        <taxon>Ectothiorhodospiraceae</taxon>
        <taxon>Natronocella</taxon>
    </lineage>
</organism>
<protein>
    <submittedName>
        <fullName evidence="2">Uncharacterized protein</fullName>
    </submittedName>
</protein>
<accession>A0AAE3G473</accession>
<reference evidence="2" key="1">
    <citation type="submission" date="2022-03" db="EMBL/GenBank/DDBJ databases">
        <title>Genomic Encyclopedia of Type Strains, Phase III (KMG-III): the genomes of soil and plant-associated and newly described type strains.</title>
        <authorList>
            <person name="Whitman W."/>
        </authorList>
    </citation>
    <scope>NUCLEOTIDE SEQUENCE</scope>
    <source>
        <strain evidence="2">ANL 6-2</strain>
    </source>
</reference>
<dbReference type="Proteomes" id="UP001205843">
    <property type="component" value="Unassembled WGS sequence"/>
</dbReference>
<feature type="compositionally biased region" description="Basic and acidic residues" evidence="1">
    <location>
        <begin position="104"/>
        <end position="120"/>
    </location>
</feature>
<evidence type="ECO:0000313" key="2">
    <source>
        <dbReference type="EMBL" id="MCP1674873.1"/>
    </source>
</evidence>
<name>A0AAE3G473_9GAMM</name>
<dbReference type="RefSeq" id="WP_253477405.1">
    <property type="nucleotide sequence ID" value="NZ_JALJXV010000004.1"/>
</dbReference>
<sequence>MLEVDVRRVVDGGLVRVNLAGLAMSVRGRFIFPTAGSRGPVLVVQCADVQDAMECLDFALRKGVLVSMCNAQDTGDAWGACDGGIAVDLSLPVTQAARSVMGQSEHDPRQPAIREARAAT</sequence>
<dbReference type="InterPro" id="IPR016167">
    <property type="entry name" value="FAD-bd_PCMH_sub1"/>
</dbReference>
<comment type="caution">
    <text evidence="2">The sequence shown here is derived from an EMBL/GenBank/DDBJ whole genome shotgun (WGS) entry which is preliminary data.</text>
</comment>